<gene>
    <name evidence="8" type="ORF">F9278_13405</name>
</gene>
<keyword evidence="4" id="KW-0749">Sporulation</keyword>
<keyword evidence="6" id="KW-0131">Cell cycle</keyword>
<proteinExistence type="inferred from homology"/>
<dbReference type="Pfam" id="PF04686">
    <property type="entry name" value="SsgA"/>
    <property type="match status" value="1"/>
</dbReference>
<evidence type="ECO:0000256" key="7">
    <source>
        <dbReference type="SAM" id="MobiDB-lite"/>
    </source>
</evidence>
<dbReference type="AlphaFoldDB" id="A0A5P8K2N0"/>
<evidence type="ECO:0000313" key="8">
    <source>
        <dbReference type="EMBL" id="QFQ97042.1"/>
    </source>
</evidence>
<name>A0A5P8K2N0_9ACTN</name>
<comment type="similarity">
    <text evidence="2">Belongs to the SsgA family.</text>
</comment>
<dbReference type="GO" id="GO:0030435">
    <property type="term" value="P:sporulation resulting in formation of a cellular spore"/>
    <property type="evidence" value="ECO:0007669"/>
    <property type="project" value="UniProtKB-KW"/>
</dbReference>
<dbReference type="Proteomes" id="UP000327294">
    <property type="component" value="Chromosome"/>
</dbReference>
<dbReference type="InterPro" id="IPR006776">
    <property type="entry name" value="SsgB"/>
</dbReference>
<dbReference type="GO" id="GO:0000917">
    <property type="term" value="P:division septum assembly"/>
    <property type="evidence" value="ECO:0007669"/>
    <property type="project" value="UniProtKB-KW"/>
</dbReference>
<evidence type="ECO:0000256" key="5">
    <source>
        <dbReference type="ARBA" id="ARBA00023210"/>
    </source>
</evidence>
<keyword evidence="9" id="KW-1185">Reference proteome</keyword>
<keyword evidence="3 8" id="KW-0132">Cell division</keyword>
<comment type="subcellular location">
    <subcellularLocation>
        <location evidence="1">Cell septum</location>
    </subcellularLocation>
</comment>
<reference evidence="8 9" key="1">
    <citation type="submission" date="2019-10" db="EMBL/GenBank/DDBJ databases">
        <title>Streptomyces sp. strain GY16 isolated from leaves of Broussonetia papyrifera.</title>
        <authorList>
            <person name="Mo P."/>
        </authorList>
    </citation>
    <scope>NUCLEOTIDE SEQUENCE [LARGE SCALE GENOMIC DNA]</scope>
    <source>
        <strain evidence="8 9">GY16</strain>
    </source>
</reference>
<evidence type="ECO:0000313" key="9">
    <source>
        <dbReference type="Proteomes" id="UP000327294"/>
    </source>
</evidence>
<feature type="region of interest" description="Disordered" evidence="7">
    <location>
        <begin position="1"/>
        <end position="22"/>
    </location>
</feature>
<evidence type="ECO:0000256" key="6">
    <source>
        <dbReference type="ARBA" id="ARBA00023306"/>
    </source>
</evidence>
<keyword evidence="5" id="KW-0717">Septation</keyword>
<evidence type="ECO:0000256" key="4">
    <source>
        <dbReference type="ARBA" id="ARBA00022969"/>
    </source>
</evidence>
<dbReference type="EMBL" id="CP045096">
    <property type="protein sequence ID" value="QFQ97042.1"/>
    <property type="molecule type" value="Genomic_DNA"/>
</dbReference>
<dbReference type="InterPro" id="IPR038658">
    <property type="entry name" value="SsgB_sf"/>
</dbReference>
<sequence length="179" mass="19870">MNHVKKSKRPKHPKHPKRPRRLKYLKCPNWRPLMHPAQPTRPTPPALEQRARARLITPDCEEIPVRTTLRYTPADPLAVHIDFPAGASTDDADVTWTFARALLAEGLTAPAGIGDVHLWPCGPAHTVVELHSPYGMAMIRFDTPSLRRFLRRSYAVVALGGEDLEPAVDDGLASLLDGV</sequence>
<evidence type="ECO:0000256" key="1">
    <source>
        <dbReference type="ARBA" id="ARBA00004431"/>
    </source>
</evidence>
<organism evidence="8 9">
    <name type="scientific">Streptomyces phaeolivaceus</name>
    <dbReference type="NCBI Taxonomy" id="2653200"/>
    <lineage>
        <taxon>Bacteria</taxon>
        <taxon>Bacillati</taxon>
        <taxon>Actinomycetota</taxon>
        <taxon>Actinomycetes</taxon>
        <taxon>Kitasatosporales</taxon>
        <taxon>Streptomycetaceae</taxon>
        <taxon>Streptomyces</taxon>
    </lineage>
</organism>
<accession>A0A5P8K2N0</accession>
<dbReference type="GO" id="GO:0030428">
    <property type="term" value="C:cell septum"/>
    <property type="evidence" value="ECO:0007669"/>
    <property type="project" value="UniProtKB-SubCell"/>
</dbReference>
<evidence type="ECO:0000256" key="2">
    <source>
        <dbReference type="ARBA" id="ARBA00009323"/>
    </source>
</evidence>
<protein>
    <submittedName>
        <fullName evidence="8">SsgA family sporulation/cell division regulator</fullName>
    </submittedName>
</protein>
<dbReference type="Gene3D" id="2.30.31.20">
    <property type="entry name" value="Sporulation-specific cell division protein SsgB"/>
    <property type="match status" value="1"/>
</dbReference>
<dbReference type="KEGG" id="sphv:F9278_13405"/>
<evidence type="ECO:0000256" key="3">
    <source>
        <dbReference type="ARBA" id="ARBA00022618"/>
    </source>
</evidence>